<gene>
    <name evidence="1" type="ORF">EVAR_12759_1</name>
</gene>
<accession>A0A4C1UAY2</accession>
<dbReference type="EMBL" id="BGZK01000151">
    <property type="protein sequence ID" value="GBP23479.1"/>
    <property type="molecule type" value="Genomic_DNA"/>
</dbReference>
<sequence>MRCRSLNGITIQRLYASLTLYPPPRFSFIIRLLFPSLHYCQHQLILFSIRYPTPTQDAAISLVTSVELRVGNDHLLSRPLHARLPLENAIKKDM</sequence>
<reference evidence="1 2" key="1">
    <citation type="journal article" date="2019" name="Commun. Biol.">
        <title>The bagworm genome reveals a unique fibroin gene that provides high tensile strength.</title>
        <authorList>
            <person name="Kono N."/>
            <person name="Nakamura H."/>
            <person name="Ohtoshi R."/>
            <person name="Tomita M."/>
            <person name="Numata K."/>
            <person name="Arakawa K."/>
        </authorList>
    </citation>
    <scope>NUCLEOTIDE SEQUENCE [LARGE SCALE GENOMIC DNA]</scope>
</reference>
<dbReference type="Proteomes" id="UP000299102">
    <property type="component" value="Unassembled WGS sequence"/>
</dbReference>
<proteinExistence type="predicted"/>
<evidence type="ECO:0000313" key="1">
    <source>
        <dbReference type="EMBL" id="GBP23479.1"/>
    </source>
</evidence>
<comment type="caution">
    <text evidence="1">The sequence shown here is derived from an EMBL/GenBank/DDBJ whole genome shotgun (WGS) entry which is preliminary data.</text>
</comment>
<evidence type="ECO:0000313" key="2">
    <source>
        <dbReference type="Proteomes" id="UP000299102"/>
    </source>
</evidence>
<keyword evidence="2" id="KW-1185">Reference proteome</keyword>
<dbReference type="AlphaFoldDB" id="A0A4C1UAY2"/>
<protein>
    <submittedName>
        <fullName evidence="1">Uncharacterized protein</fullName>
    </submittedName>
</protein>
<organism evidence="1 2">
    <name type="scientific">Eumeta variegata</name>
    <name type="common">Bagworm moth</name>
    <name type="synonym">Eumeta japonica</name>
    <dbReference type="NCBI Taxonomy" id="151549"/>
    <lineage>
        <taxon>Eukaryota</taxon>
        <taxon>Metazoa</taxon>
        <taxon>Ecdysozoa</taxon>
        <taxon>Arthropoda</taxon>
        <taxon>Hexapoda</taxon>
        <taxon>Insecta</taxon>
        <taxon>Pterygota</taxon>
        <taxon>Neoptera</taxon>
        <taxon>Endopterygota</taxon>
        <taxon>Lepidoptera</taxon>
        <taxon>Glossata</taxon>
        <taxon>Ditrysia</taxon>
        <taxon>Tineoidea</taxon>
        <taxon>Psychidae</taxon>
        <taxon>Oiketicinae</taxon>
        <taxon>Eumeta</taxon>
    </lineage>
</organism>
<name>A0A4C1UAY2_EUMVA</name>